<dbReference type="PROSITE" id="PS00933">
    <property type="entry name" value="FGGY_KINASES_1"/>
    <property type="match status" value="1"/>
</dbReference>
<dbReference type="RefSeq" id="WP_073626392.1">
    <property type="nucleotide sequence ID" value="NZ_FRXO01000002.1"/>
</dbReference>
<evidence type="ECO:0000313" key="13">
    <source>
        <dbReference type="EMBL" id="SHO62577.1"/>
    </source>
</evidence>
<evidence type="ECO:0000256" key="9">
    <source>
        <dbReference type="RuleBase" id="RU003733"/>
    </source>
</evidence>
<comment type="similarity">
    <text evidence="1 8 9">Belongs to the FGGY kinase family.</text>
</comment>
<dbReference type="PANTHER" id="PTHR43095">
    <property type="entry name" value="SUGAR KINASE"/>
    <property type="match status" value="1"/>
</dbReference>
<dbReference type="PANTHER" id="PTHR43095:SF6">
    <property type="entry name" value="XYLULOSE KINASE"/>
    <property type="match status" value="1"/>
</dbReference>
<keyword evidence="7 8" id="KW-0119">Carbohydrate metabolism</keyword>
<keyword evidence="5 8" id="KW-0418">Kinase</keyword>
<dbReference type="EMBL" id="FRXO01000002">
    <property type="protein sequence ID" value="SHO62577.1"/>
    <property type="molecule type" value="Genomic_DNA"/>
</dbReference>
<evidence type="ECO:0000256" key="6">
    <source>
        <dbReference type="ARBA" id="ARBA00022840"/>
    </source>
</evidence>
<evidence type="ECO:0000256" key="1">
    <source>
        <dbReference type="ARBA" id="ARBA00009156"/>
    </source>
</evidence>
<keyword evidence="14" id="KW-1185">Reference proteome</keyword>
<evidence type="ECO:0000313" key="14">
    <source>
        <dbReference type="Proteomes" id="UP000186406"/>
    </source>
</evidence>
<keyword evidence="6 8" id="KW-0067">ATP-binding</keyword>
<dbReference type="NCBIfam" id="TIGR01312">
    <property type="entry name" value="XylB"/>
    <property type="match status" value="1"/>
</dbReference>
<comment type="catalytic activity">
    <reaction evidence="8 10">
        <text>D-xylulose + ATP = D-xylulose 5-phosphate + ADP + H(+)</text>
        <dbReference type="Rhea" id="RHEA:10964"/>
        <dbReference type="ChEBI" id="CHEBI:15378"/>
        <dbReference type="ChEBI" id="CHEBI:17140"/>
        <dbReference type="ChEBI" id="CHEBI:30616"/>
        <dbReference type="ChEBI" id="CHEBI:57737"/>
        <dbReference type="ChEBI" id="CHEBI:456216"/>
        <dbReference type="EC" id="2.7.1.17"/>
    </reaction>
</comment>
<proteinExistence type="inferred from homology"/>
<evidence type="ECO:0000259" key="11">
    <source>
        <dbReference type="Pfam" id="PF00370"/>
    </source>
</evidence>
<keyword evidence="3 8" id="KW-0808">Transferase</keyword>
<name>A0A1M7ZCG9_9HYPH</name>
<dbReference type="InterPro" id="IPR006000">
    <property type="entry name" value="Xylulokinase"/>
</dbReference>
<accession>A0A1M7ZCG9</accession>
<keyword evidence="2 8" id="KW-0859">Xylose metabolism</keyword>
<evidence type="ECO:0000259" key="12">
    <source>
        <dbReference type="Pfam" id="PF02782"/>
    </source>
</evidence>
<dbReference type="GO" id="GO:0005524">
    <property type="term" value="F:ATP binding"/>
    <property type="evidence" value="ECO:0007669"/>
    <property type="project" value="UniProtKB-UniRule"/>
</dbReference>
<evidence type="ECO:0000256" key="8">
    <source>
        <dbReference type="HAMAP-Rule" id="MF_02220"/>
    </source>
</evidence>
<dbReference type="GO" id="GO:0004856">
    <property type="term" value="F:D-xylulokinase activity"/>
    <property type="evidence" value="ECO:0007669"/>
    <property type="project" value="UniProtKB-UniRule"/>
</dbReference>
<dbReference type="Proteomes" id="UP000186406">
    <property type="component" value="Unassembled WGS sequence"/>
</dbReference>
<evidence type="ECO:0000256" key="7">
    <source>
        <dbReference type="ARBA" id="ARBA00023277"/>
    </source>
</evidence>
<dbReference type="STRING" id="1123029.SAMN02745172_01093"/>
<feature type="domain" description="Carbohydrate kinase FGGY N-terminal" evidence="11">
    <location>
        <begin position="1"/>
        <end position="243"/>
    </location>
</feature>
<evidence type="ECO:0000256" key="2">
    <source>
        <dbReference type="ARBA" id="ARBA00022629"/>
    </source>
</evidence>
<dbReference type="InterPro" id="IPR018484">
    <property type="entry name" value="FGGY_N"/>
</dbReference>
<evidence type="ECO:0000256" key="3">
    <source>
        <dbReference type="ARBA" id="ARBA00022679"/>
    </source>
</evidence>
<dbReference type="InterPro" id="IPR018483">
    <property type="entry name" value="Carb_kinase_FGGY_CS"/>
</dbReference>
<feature type="binding site" evidence="8">
    <location>
        <begin position="79"/>
        <end position="80"/>
    </location>
    <ligand>
        <name>substrate</name>
    </ligand>
</feature>
<gene>
    <name evidence="8 10" type="primary">xylB</name>
    <name evidence="13" type="ORF">SAMN02745172_01093</name>
</gene>
<feature type="active site" description="Proton acceptor" evidence="8">
    <location>
        <position position="236"/>
    </location>
</feature>
<dbReference type="Pfam" id="PF00370">
    <property type="entry name" value="FGGY_N"/>
    <property type="match status" value="1"/>
</dbReference>
<dbReference type="SUPFAM" id="SSF53067">
    <property type="entry name" value="Actin-like ATPase domain"/>
    <property type="match status" value="2"/>
</dbReference>
<dbReference type="EC" id="2.7.1.17" evidence="8 10"/>
<dbReference type="GO" id="GO:0042732">
    <property type="term" value="P:D-xylose metabolic process"/>
    <property type="evidence" value="ECO:0007669"/>
    <property type="project" value="UniProtKB-KW"/>
</dbReference>
<dbReference type="InterPro" id="IPR050406">
    <property type="entry name" value="FGGY_Carb_Kinase"/>
</dbReference>
<dbReference type="InterPro" id="IPR000577">
    <property type="entry name" value="Carb_kinase_FGGY"/>
</dbReference>
<evidence type="ECO:0000256" key="4">
    <source>
        <dbReference type="ARBA" id="ARBA00022741"/>
    </source>
</evidence>
<keyword evidence="4 8" id="KW-0547">Nucleotide-binding</keyword>
<feature type="site" description="Important for activity" evidence="8">
    <location>
        <position position="6"/>
    </location>
</feature>
<dbReference type="PIRSF" id="PIRSF000538">
    <property type="entry name" value="GlpK"/>
    <property type="match status" value="1"/>
</dbReference>
<dbReference type="Pfam" id="PF02782">
    <property type="entry name" value="FGGY_C"/>
    <property type="match status" value="1"/>
</dbReference>
<dbReference type="InterPro" id="IPR043129">
    <property type="entry name" value="ATPase_NBD"/>
</dbReference>
<organism evidence="13 14">
    <name type="scientific">Pseudoxanthobacter soli DSM 19599</name>
    <dbReference type="NCBI Taxonomy" id="1123029"/>
    <lineage>
        <taxon>Bacteria</taxon>
        <taxon>Pseudomonadati</taxon>
        <taxon>Pseudomonadota</taxon>
        <taxon>Alphaproteobacteria</taxon>
        <taxon>Hyphomicrobiales</taxon>
        <taxon>Segnochrobactraceae</taxon>
        <taxon>Pseudoxanthobacter</taxon>
    </lineage>
</organism>
<dbReference type="GO" id="GO:0005998">
    <property type="term" value="P:xylulose catabolic process"/>
    <property type="evidence" value="ECO:0007669"/>
    <property type="project" value="UniProtKB-UniRule"/>
</dbReference>
<comment type="function">
    <text evidence="8">Catalyzes the phosphorylation of D-xylulose to D-xylulose 5-phosphate.</text>
</comment>
<evidence type="ECO:0000256" key="5">
    <source>
        <dbReference type="ARBA" id="ARBA00022777"/>
    </source>
</evidence>
<protein>
    <recommendedName>
        <fullName evidence="8 10">Xylulose kinase</fullName>
        <shortName evidence="8 10">Xylulokinase</shortName>
        <ecNumber evidence="8 10">2.7.1.17</ecNumber>
    </recommendedName>
</protein>
<feature type="domain" description="Carbohydrate kinase FGGY C-terminal" evidence="12">
    <location>
        <begin position="253"/>
        <end position="439"/>
    </location>
</feature>
<dbReference type="CDD" id="cd07808">
    <property type="entry name" value="ASKHA_NBD_FGGY_EcXK-like"/>
    <property type="match status" value="1"/>
</dbReference>
<dbReference type="OrthoDB" id="9805576at2"/>
<reference evidence="13 14" key="1">
    <citation type="submission" date="2016-12" db="EMBL/GenBank/DDBJ databases">
        <authorList>
            <person name="Song W.-J."/>
            <person name="Kurnit D.M."/>
        </authorList>
    </citation>
    <scope>NUCLEOTIDE SEQUENCE [LARGE SCALE GENOMIC DNA]</scope>
    <source>
        <strain evidence="13 14">DSM 19599</strain>
    </source>
</reference>
<sequence>MHLGIDIGTSSVKTVLVDDDQRVVAVAEHPLEVSRPHDGWSEQDPADWWQGILATVDRLKQSHPAEIAAVRGIGLSGQMHGATLLGADDRVLRPCILWNDGRSGAECAELEAKLPDLVRITGNRAMPGFTAPKLAWVARHEPDIFAATRTVLLPKDYVRLLLTGEKVSEPSDAAGTLWLDTGARTWSPEVLAATGLDLSHMPRLVEGSEPSGVLRKELVERWGMARAPVVAGGAGDNAAGAVGIGAISAGDAFVSLGTSGVLWVTTDAFRPNPARGVHAFCHAVPGTWHQMGVILAAASALTWVTRLVGAPGEAELVARIDPARAGHNPVLFQPYLSGERTPHNDPDARAAFAGLSHATGPEDLALAVLEGVAFAVRDCLDALAEAGSKPAAVAAIGGGSRSDLWLGIIAAALDLPVHRLAGGDLGGAFGAARLGRIAADCADPAVIATKPPVAAVIEPDRGLAARYGDTLGRYRALYPALKGITGRATA</sequence>
<dbReference type="HAMAP" id="MF_02220">
    <property type="entry name" value="XylB"/>
    <property type="match status" value="1"/>
</dbReference>
<dbReference type="PROSITE" id="PS00445">
    <property type="entry name" value="FGGY_KINASES_2"/>
    <property type="match status" value="1"/>
</dbReference>
<dbReference type="AlphaFoldDB" id="A0A1M7ZCG9"/>
<dbReference type="Gene3D" id="3.30.420.40">
    <property type="match status" value="2"/>
</dbReference>
<evidence type="ECO:0000256" key="10">
    <source>
        <dbReference type="RuleBase" id="RU364073"/>
    </source>
</evidence>
<dbReference type="InterPro" id="IPR018485">
    <property type="entry name" value="FGGY_C"/>
</dbReference>